<feature type="domain" description="PAC" evidence="8">
    <location>
        <begin position="525"/>
        <end position="578"/>
    </location>
</feature>
<dbReference type="CDD" id="cd12914">
    <property type="entry name" value="PDC1_DGC_like"/>
    <property type="match status" value="1"/>
</dbReference>
<dbReference type="CDD" id="cd12915">
    <property type="entry name" value="PDC2_DGC_like"/>
    <property type="match status" value="1"/>
</dbReference>
<keyword evidence="4 6" id="KW-1133">Transmembrane helix</keyword>
<dbReference type="SMART" id="SM00086">
    <property type="entry name" value="PAC"/>
    <property type="match status" value="2"/>
</dbReference>
<keyword evidence="11" id="KW-1185">Reference proteome</keyword>
<evidence type="ECO:0000313" key="11">
    <source>
        <dbReference type="Proteomes" id="UP001595693"/>
    </source>
</evidence>
<evidence type="ECO:0000256" key="3">
    <source>
        <dbReference type="ARBA" id="ARBA00022692"/>
    </source>
</evidence>
<dbReference type="PANTHER" id="PTHR44757:SF4">
    <property type="entry name" value="DIGUANYLATE CYCLASE DGCE-RELATED"/>
    <property type="match status" value="1"/>
</dbReference>
<dbReference type="InterPro" id="IPR000014">
    <property type="entry name" value="PAS"/>
</dbReference>
<dbReference type="InterPro" id="IPR001610">
    <property type="entry name" value="PAC"/>
</dbReference>
<evidence type="ECO:0000313" key="10">
    <source>
        <dbReference type="EMBL" id="MFC3937726.1"/>
    </source>
</evidence>
<dbReference type="SUPFAM" id="SSF55073">
    <property type="entry name" value="Nucleotide cyclase"/>
    <property type="match status" value="1"/>
</dbReference>
<evidence type="ECO:0000256" key="1">
    <source>
        <dbReference type="ARBA" id="ARBA00004651"/>
    </source>
</evidence>
<evidence type="ECO:0000256" key="2">
    <source>
        <dbReference type="ARBA" id="ARBA00022475"/>
    </source>
</evidence>
<dbReference type="InterPro" id="IPR029787">
    <property type="entry name" value="Nucleotide_cyclase"/>
</dbReference>
<dbReference type="Pfam" id="PF00989">
    <property type="entry name" value="PAS"/>
    <property type="match status" value="1"/>
</dbReference>
<reference evidence="11" key="1">
    <citation type="journal article" date="2019" name="Int. J. Syst. Evol. Microbiol.">
        <title>The Global Catalogue of Microorganisms (GCM) 10K type strain sequencing project: providing services to taxonomists for standard genome sequencing and annotation.</title>
        <authorList>
            <consortium name="The Broad Institute Genomics Platform"/>
            <consortium name="The Broad Institute Genome Sequencing Center for Infectious Disease"/>
            <person name="Wu L."/>
            <person name="Ma J."/>
        </authorList>
    </citation>
    <scope>NUCLEOTIDE SEQUENCE [LARGE SCALE GENOMIC DNA]</scope>
    <source>
        <strain evidence="11">CCUG 2113</strain>
    </source>
</reference>
<keyword evidence="10" id="KW-0808">Transferase</keyword>
<dbReference type="SMART" id="SM00267">
    <property type="entry name" value="GGDEF"/>
    <property type="match status" value="1"/>
</dbReference>
<keyword evidence="10" id="KW-0548">Nucleotidyltransferase</keyword>
<evidence type="ECO:0000256" key="5">
    <source>
        <dbReference type="ARBA" id="ARBA00023136"/>
    </source>
</evidence>
<dbReference type="SUPFAM" id="SSF55785">
    <property type="entry name" value="PYP-like sensor domain (PAS domain)"/>
    <property type="match status" value="2"/>
</dbReference>
<dbReference type="InterPro" id="IPR035965">
    <property type="entry name" value="PAS-like_dom_sf"/>
</dbReference>
<dbReference type="Pfam" id="PF02743">
    <property type="entry name" value="dCache_1"/>
    <property type="match status" value="1"/>
</dbReference>
<dbReference type="Pfam" id="PF08448">
    <property type="entry name" value="PAS_4"/>
    <property type="match status" value="1"/>
</dbReference>
<gene>
    <name evidence="10" type="ORF">ACFOW3_24140</name>
</gene>
<keyword evidence="2" id="KW-1003">Cell membrane</keyword>
<evidence type="ECO:0000256" key="4">
    <source>
        <dbReference type="ARBA" id="ARBA00022989"/>
    </source>
</evidence>
<comment type="caution">
    <text evidence="10">The sequence shown here is derived from an EMBL/GenBank/DDBJ whole genome shotgun (WGS) entry which is preliminary data.</text>
</comment>
<proteinExistence type="predicted"/>
<dbReference type="InterPro" id="IPR013656">
    <property type="entry name" value="PAS_4"/>
</dbReference>
<dbReference type="InterPro" id="IPR000700">
    <property type="entry name" value="PAS-assoc_C"/>
</dbReference>
<dbReference type="NCBIfam" id="TIGR00229">
    <property type="entry name" value="sensory_box"/>
    <property type="match status" value="2"/>
</dbReference>
<evidence type="ECO:0000256" key="6">
    <source>
        <dbReference type="SAM" id="Phobius"/>
    </source>
</evidence>
<dbReference type="EC" id="2.7.7.65" evidence="10"/>
<dbReference type="Gene3D" id="3.30.450.20">
    <property type="entry name" value="PAS domain"/>
    <property type="match status" value="4"/>
</dbReference>
<dbReference type="InterPro" id="IPR043128">
    <property type="entry name" value="Rev_trsase/Diguanyl_cyclase"/>
</dbReference>
<dbReference type="NCBIfam" id="TIGR00254">
    <property type="entry name" value="GGDEF"/>
    <property type="match status" value="1"/>
</dbReference>
<dbReference type="PANTHER" id="PTHR44757">
    <property type="entry name" value="DIGUANYLATE CYCLASE DGCP"/>
    <property type="match status" value="1"/>
</dbReference>
<accession>A0ABV8DGM1</accession>
<dbReference type="Gene3D" id="3.30.70.270">
    <property type="match status" value="1"/>
</dbReference>
<dbReference type="CDD" id="cd00130">
    <property type="entry name" value="PAS"/>
    <property type="match status" value="2"/>
</dbReference>
<evidence type="ECO:0000259" key="8">
    <source>
        <dbReference type="PROSITE" id="PS50113"/>
    </source>
</evidence>
<evidence type="ECO:0000259" key="9">
    <source>
        <dbReference type="PROSITE" id="PS50887"/>
    </source>
</evidence>
<dbReference type="GO" id="GO:0052621">
    <property type="term" value="F:diguanylate cyclase activity"/>
    <property type="evidence" value="ECO:0007669"/>
    <property type="project" value="UniProtKB-EC"/>
</dbReference>
<feature type="domain" description="GGDEF" evidence="9">
    <location>
        <begin position="610"/>
        <end position="743"/>
    </location>
</feature>
<dbReference type="EMBL" id="JBHSAJ010000070">
    <property type="protein sequence ID" value="MFC3937726.1"/>
    <property type="molecule type" value="Genomic_DNA"/>
</dbReference>
<dbReference type="InterPro" id="IPR052155">
    <property type="entry name" value="Biofilm_reg_signaling"/>
</dbReference>
<dbReference type="CDD" id="cd01949">
    <property type="entry name" value="GGDEF"/>
    <property type="match status" value="1"/>
</dbReference>
<dbReference type="PROSITE" id="PS50113">
    <property type="entry name" value="PAC"/>
    <property type="match status" value="2"/>
</dbReference>
<feature type="domain" description="PAS" evidence="7">
    <location>
        <begin position="448"/>
        <end position="521"/>
    </location>
</feature>
<dbReference type="Pfam" id="PF00990">
    <property type="entry name" value="GGDEF"/>
    <property type="match status" value="1"/>
</dbReference>
<organism evidence="10 11">
    <name type="scientific">Acidovorax facilis</name>
    <dbReference type="NCBI Taxonomy" id="12917"/>
    <lineage>
        <taxon>Bacteria</taxon>
        <taxon>Pseudomonadati</taxon>
        <taxon>Pseudomonadota</taxon>
        <taxon>Betaproteobacteria</taxon>
        <taxon>Burkholderiales</taxon>
        <taxon>Comamonadaceae</taxon>
        <taxon>Acidovorax</taxon>
    </lineage>
</organism>
<feature type="transmembrane region" description="Helical" evidence="6">
    <location>
        <begin position="285"/>
        <end position="307"/>
    </location>
</feature>
<feature type="domain" description="PAC" evidence="8">
    <location>
        <begin position="395"/>
        <end position="447"/>
    </location>
</feature>
<dbReference type="InterPro" id="IPR000160">
    <property type="entry name" value="GGDEF_dom"/>
</dbReference>
<name>A0ABV8DGM1_9BURK</name>
<dbReference type="InterPro" id="IPR013767">
    <property type="entry name" value="PAS_fold"/>
</dbReference>
<keyword evidence="3 6" id="KW-0812">Transmembrane</keyword>
<dbReference type="InterPro" id="IPR033479">
    <property type="entry name" value="dCache_1"/>
</dbReference>
<dbReference type="SMART" id="SM00091">
    <property type="entry name" value="PAS"/>
    <property type="match status" value="2"/>
</dbReference>
<sequence>MPSLRQFFSHRLIWLALLVALGIGALFARTIWTIRNDEWSYAVQTNSNLARTMEQGLAWSLDSFDKSLEGVAREVARPEVWALPPDLRARVVFDNSLRARGAGDVLVLDAQGNVILDSGSLTPRRTNLGDRDYFLAFSERGERELFFGKPVPSRVTGLNILPISRPYFHADGSFAGVVVGAIRLSYFNELFGSLDLGSNSGVNMFRRDGVVISRFPYGDADVGKTIAGTPNLLRFQAEGTGSFVGKAALDGVERLYSFRPVGNYPLILNVAQSTDTILAKWRSSAWVLGGFAALLMAGCLGLALLFVRELVLRQQVSARLAEAEHDLRTILDNVPSMIAYWDASMHNRFANRAALEEFGTYPVPVRGRHISELLSESRYAASKPYYDLALAGAPQRFERTDQNPKGQPRHSIVSYLPDADARGVVTGLFVQVTDITERKHMENELFDEKERVRLMLQAIGDAVVCSDAKGMVTYLNPVAERLTGWQAFDAAGHTVDEVVSLRSPDNDEPLTNTLRAAIQCGMATPPVRGVLLHRTNGQRFQVEETASPITDRHGTVTGAVAVLRDVTESVVMAERMAHLAQYDALTDLPNRVLLQDRAQLAISQARRDGKCLAVMYLDLDGFKDVNDTLGHDVGDLLLVQFAQRLKAAVRASDTVCRQGGDEFVVLLPGLDGAEAACQVARKILASCDAPFALAGRFLQVGLSGGIALFPQHGDTFDALSRHADSAMYAAKRGGRMRFMLYRGPDAEPEVVLAAVEAGQDP</sequence>
<comment type="subcellular location">
    <subcellularLocation>
        <location evidence="1">Cell membrane</location>
        <topology evidence="1">Multi-pass membrane protein</topology>
    </subcellularLocation>
</comment>
<dbReference type="PROSITE" id="PS50887">
    <property type="entry name" value="GGDEF"/>
    <property type="match status" value="1"/>
</dbReference>
<dbReference type="PROSITE" id="PS50112">
    <property type="entry name" value="PAS"/>
    <property type="match status" value="1"/>
</dbReference>
<evidence type="ECO:0000259" key="7">
    <source>
        <dbReference type="PROSITE" id="PS50112"/>
    </source>
</evidence>
<dbReference type="Proteomes" id="UP001595693">
    <property type="component" value="Unassembled WGS sequence"/>
</dbReference>
<protein>
    <submittedName>
        <fullName evidence="10">Diguanylate cyclase domain-containing protein</fullName>
        <ecNumber evidence="10">2.7.7.65</ecNumber>
    </submittedName>
</protein>
<dbReference type="RefSeq" id="WP_055400615.1">
    <property type="nucleotide sequence ID" value="NZ_JAMXAX010000080.1"/>
</dbReference>
<keyword evidence="5 6" id="KW-0472">Membrane</keyword>